<dbReference type="Gene3D" id="1.10.10.60">
    <property type="entry name" value="Homeodomain-like"/>
    <property type="match status" value="1"/>
</dbReference>
<dbReference type="PROSITE" id="PS01124">
    <property type="entry name" value="HTH_ARAC_FAMILY_2"/>
    <property type="match status" value="1"/>
</dbReference>
<dbReference type="InterPro" id="IPR009057">
    <property type="entry name" value="Homeodomain-like_sf"/>
</dbReference>
<dbReference type="InterPro" id="IPR018060">
    <property type="entry name" value="HTH_AraC"/>
</dbReference>
<dbReference type="Proteomes" id="UP000239814">
    <property type="component" value="Chromosome"/>
</dbReference>
<dbReference type="PROSITE" id="PS00041">
    <property type="entry name" value="HTH_ARAC_FAMILY_1"/>
    <property type="match status" value="1"/>
</dbReference>
<reference evidence="5 6" key="1">
    <citation type="submission" date="2018-03" db="EMBL/GenBank/DDBJ databases">
        <title>Characteristics and genome of n-alkane degrading marine bacteria Gordonia iterans isolated from crude oil contaminated in Tae-an, South Korea.</title>
        <authorList>
            <person name="Lee S.-S."/>
            <person name="Kim H."/>
        </authorList>
    </citation>
    <scope>NUCLEOTIDE SEQUENCE [LARGE SCALE GENOMIC DNA]</scope>
    <source>
        <strain evidence="5 6">Co17</strain>
    </source>
</reference>
<dbReference type="EMBL" id="CP027433">
    <property type="protein sequence ID" value="AVL99823.1"/>
    <property type="molecule type" value="Genomic_DNA"/>
</dbReference>
<evidence type="ECO:0000259" key="4">
    <source>
        <dbReference type="PROSITE" id="PS01124"/>
    </source>
</evidence>
<sequence length="275" mass="29877">MHGTDDGRGILFPDRLPTFTRVPAPEALTDRIRWFWIPRWDLPAGRVSRQRLLPFPASNLVVQLDGVTLAGPTTGASHRDLSGRGWAVGTSLRPAGIAALHPAPGRIRDIEVPFPAADLHAVVTAAMEPASLEAEGDSAITGAVEAFAAWAADRIGPPDESGLLANTMEQLVADDRSIVRVDQLAERLSASVRTVQRLARRYVGLPPLSMIRRYRLQEAAQRLRDDPALTVGRIAADLGYADHAHLTADFRRVLGSTPTSYRRDQPTPGQSPEVE</sequence>
<dbReference type="PANTHER" id="PTHR46796">
    <property type="entry name" value="HTH-TYPE TRANSCRIPTIONAL ACTIVATOR RHAS-RELATED"/>
    <property type="match status" value="1"/>
</dbReference>
<name>A0A2S0KDU6_9ACTN</name>
<protein>
    <submittedName>
        <fullName evidence="5">DNA-binding protein</fullName>
    </submittedName>
</protein>
<dbReference type="OrthoDB" id="2559672at2"/>
<dbReference type="InterPro" id="IPR018062">
    <property type="entry name" value="HTH_AraC-typ_CS"/>
</dbReference>
<dbReference type="AlphaFoldDB" id="A0A2S0KDU6"/>
<feature type="domain" description="HTH araC/xylS-type" evidence="4">
    <location>
        <begin position="162"/>
        <end position="264"/>
    </location>
</feature>
<evidence type="ECO:0000313" key="5">
    <source>
        <dbReference type="EMBL" id="AVL99823.1"/>
    </source>
</evidence>
<evidence type="ECO:0000256" key="1">
    <source>
        <dbReference type="ARBA" id="ARBA00023015"/>
    </source>
</evidence>
<dbReference type="InterPro" id="IPR046532">
    <property type="entry name" value="DUF6597"/>
</dbReference>
<dbReference type="RefSeq" id="WP_105941555.1">
    <property type="nucleotide sequence ID" value="NZ_CP027433.1"/>
</dbReference>
<dbReference type="KEGG" id="git:C6V83_05525"/>
<evidence type="ECO:0000256" key="2">
    <source>
        <dbReference type="ARBA" id="ARBA00023125"/>
    </source>
</evidence>
<keyword evidence="1" id="KW-0805">Transcription regulation</keyword>
<dbReference type="Pfam" id="PF20240">
    <property type="entry name" value="DUF6597"/>
    <property type="match status" value="1"/>
</dbReference>
<keyword evidence="3" id="KW-0804">Transcription</keyword>
<accession>A0A2S0KDU6</accession>
<dbReference type="GO" id="GO:0043565">
    <property type="term" value="F:sequence-specific DNA binding"/>
    <property type="evidence" value="ECO:0007669"/>
    <property type="project" value="InterPro"/>
</dbReference>
<organism evidence="5 6">
    <name type="scientific">Gordonia iterans</name>
    <dbReference type="NCBI Taxonomy" id="1004901"/>
    <lineage>
        <taxon>Bacteria</taxon>
        <taxon>Bacillati</taxon>
        <taxon>Actinomycetota</taxon>
        <taxon>Actinomycetes</taxon>
        <taxon>Mycobacteriales</taxon>
        <taxon>Gordoniaceae</taxon>
        <taxon>Gordonia</taxon>
    </lineage>
</organism>
<dbReference type="SMART" id="SM00342">
    <property type="entry name" value="HTH_ARAC"/>
    <property type="match status" value="1"/>
</dbReference>
<evidence type="ECO:0000313" key="6">
    <source>
        <dbReference type="Proteomes" id="UP000239814"/>
    </source>
</evidence>
<keyword evidence="6" id="KW-1185">Reference proteome</keyword>
<dbReference type="SUPFAM" id="SSF46689">
    <property type="entry name" value="Homeodomain-like"/>
    <property type="match status" value="1"/>
</dbReference>
<gene>
    <name evidence="5" type="ORF">C6V83_05525</name>
</gene>
<evidence type="ECO:0000256" key="3">
    <source>
        <dbReference type="ARBA" id="ARBA00023163"/>
    </source>
</evidence>
<dbReference type="Pfam" id="PF12833">
    <property type="entry name" value="HTH_18"/>
    <property type="match status" value="1"/>
</dbReference>
<dbReference type="GO" id="GO:0003700">
    <property type="term" value="F:DNA-binding transcription factor activity"/>
    <property type="evidence" value="ECO:0007669"/>
    <property type="project" value="InterPro"/>
</dbReference>
<proteinExistence type="predicted"/>
<dbReference type="InterPro" id="IPR050204">
    <property type="entry name" value="AraC_XylS_family_regulators"/>
</dbReference>
<keyword evidence="2 5" id="KW-0238">DNA-binding</keyword>